<accession>A0A9P8BQY7</accession>
<keyword evidence="2" id="KW-1185">Reference proteome</keyword>
<evidence type="ECO:0000313" key="1">
    <source>
        <dbReference type="EMBL" id="KAG9064451.1"/>
    </source>
</evidence>
<dbReference type="AlphaFoldDB" id="A0A9P8BQY7"/>
<dbReference type="Proteomes" id="UP000707451">
    <property type="component" value="Unassembled WGS sequence"/>
</dbReference>
<dbReference type="InterPro" id="IPR032675">
    <property type="entry name" value="LRR_dom_sf"/>
</dbReference>
<comment type="caution">
    <text evidence="1">The sequence shown here is derived from an EMBL/GenBank/DDBJ whole genome shotgun (WGS) entry which is preliminary data.</text>
</comment>
<name>A0A9P8BQY7_9FUNG</name>
<reference evidence="1" key="1">
    <citation type="submission" date="2021-06" db="EMBL/GenBank/DDBJ databases">
        <title>Genome Sequence of Mortierella hyaline Strain SCG-10, a Cold-Adapted, Nitrate-Reducing Fungus Isolated from Soil in Minnesota, USA.</title>
        <authorList>
            <person name="Aldossari N."/>
        </authorList>
    </citation>
    <scope>NUCLEOTIDE SEQUENCE</scope>
    <source>
        <strain evidence="1">SCG-10</strain>
    </source>
</reference>
<dbReference type="OrthoDB" id="2405020at2759"/>
<gene>
    <name evidence="1" type="ORF">KI688_003641</name>
</gene>
<proteinExistence type="predicted"/>
<organism evidence="1 2">
    <name type="scientific">Linnemannia hyalina</name>
    <dbReference type="NCBI Taxonomy" id="64524"/>
    <lineage>
        <taxon>Eukaryota</taxon>
        <taxon>Fungi</taxon>
        <taxon>Fungi incertae sedis</taxon>
        <taxon>Mucoromycota</taxon>
        <taxon>Mortierellomycotina</taxon>
        <taxon>Mortierellomycetes</taxon>
        <taxon>Mortierellales</taxon>
        <taxon>Mortierellaceae</taxon>
        <taxon>Linnemannia</taxon>
    </lineage>
</organism>
<evidence type="ECO:0000313" key="2">
    <source>
        <dbReference type="Proteomes" id="UP000707451"/>
    </source>
</evidence>
<dbReference type="PROSITE" id="PS51257">
    <property type="entry name" value="PROKAR_LIPOPROTEIN"/>
    <property type="match status" value="1"/>
</dbReference>
<protein>
    <submittedName>
        <fullName evidence="1">Uncharacterized protein</fullName>
    </submittedName>
</protein>
<dbReference type="EMBL" id="JAHRHY010000014">
    <property type="protein sequence ID" value="KAG9064451.1"/>
    <property type="molecule type" value="Genomic_DNA"/>
</dbReference>
<dbReference type="SUPFAM" id="SSF52047">
    <property type="entry name" value="RNI-like"/>
    <property type="match status" value="1"/>
</dbReference>
<sequence>MAASIQRHSQVLQQIRLQSCHRLTSSTIHPILSSCRGLQHLEIIGGYPSRIAIALKDAGFGPATVGDVERLCLHIGSLQQLKFLDLRGAAVVVDTTYNNPPQEISYSKLTFPGLLRLGDASTGEPRYVSLLKDLKQLKTFQGSVWLNYVRVQERIVQAEVEWMYVNWPSLLLAGFLDYANQSALEERAYLRWLKERIPRLQFTKMVTPSTWSI</sequence>
<dbReference type="Gene3D" id="3.80.10.10">
    <property type="entry name" value="Ribonuclease Inhibitor"/>
    <property type="match status" value="1"/>
</dbReference>